<keyword evidence="3" id="KW-1185">Reference proteome</keyword>
<dbReference type="Proteomes" id="UP000828390">
    <property type="component" value="Unassembled WGS sequence"/>
</dbReference>
<proteinExistence type="predicted"/>
<organism evidence="2 3">
    <name type="scientific">Dreissena polymorpha</name>
    <name type="common">Zebra mussel</name>
    <name type="synonym">Mytilus polymorpha</name>
    <dbReference type="NCBI Taxonomy" id="45954"/>
    <lineage>
        <taxon>Eukaryota</taxon>
        <taxon>Metazoa</taxon>
        <taxon>Spiralia</taxon>
        <taxon>Lophotrochozoa</taxon>
        <taxon>Mollusca</taxon>
        <taxon>Bivalvia</taxon>
        <taxon>Autobranchia</taxon>
        <taxon>Heteroconchia</taxon>
        <taxon>Euheterodonta</taxon>
        <taxon>Imparidentia</taxon>
        <taxon>Neoheterodontei</taxon>
        <taxon>Myida</taxon>
        <taxon>Dreissenoidea</taxon>
        <taxon>Dreissenidae</taxon>
        <taxon>Dreissena</taxon>
    </lineage>
</organism>
<keyword evidence="1" id="KW-0245">EGF-like domain</keyword>
<evidence type="ECO:0000313" key="3">
    <source>
        <dbReference type="Proteomes" id="UP000828390"/>
    </source>
</evidence>
<reference evidence="2" key="1">
    <citation type="journal article" date="2019" name="bioRxiv">
        <title>The Genome of the Zebra Mussel, Dreissena polymorpha: A Resource for Invasive Species Research.</title>
        <authorList>
            <person name="McCartney M.A."/>
            <person name="Auch B."/>
            <person name="Kono T."/>
            <person name="Mallez S."/>
            <person name="Zhang Y."/>
            <person name="Obille A."/>
            <person name="Becker A."/>
            <person name="Abrahante J.E."/>
            <person name="Garbe J."/>
            <person name="Badalamenti J.P."/>
            <person name="Herman A."/>
            <person name="Mangelson H."/>
            <person name="Liachko I."/>
            <person name="Sullivan S."/>
            <person name="Sone E.D."/>
            <person name="Koren S."/>
            <person name="Silverstein K.A.T."/>
            <person name="Beckman K.B."/>
            <person name="Gohl D.M."/>
        </authorList>
    </citation>
    <scope>NUCLEOTIDE SEQUENCE</scope>
    <source>
        <strain evidence="2">Duluth1</strain>
        <tissue evidence="2">Whole animal</tissue>
    </source>
</reference>
<dbReference type="GO" id="GO:0005044">
    <property type="term" value="F:scavenger receptor activity"/>
    <property type="evidence" value="ECO:0007669"/>
    <property type="project" value="InterPro"/>
</dbReference>
<dbReference type="PANTHER" id="PTHR24043:SF8">
    <property type="entry name" value="EGF-LIKE DOMAIN-CONTAINING PROTEIN"/>
    <property type="match status" value="1"/>
</dbReference>
<dbReference type="InterPro" id="IPR042635">
    <property type="entry name" value="MEGF10/SREC1/2-like"/>
</dbReference>
<protein>
    <submittedName>
        <fullName evidence="2">Uncharacterized protein</fullName>
    </submittedName>
</protein>
<dbReference type="AlphaFoldDB" id="A0A9D4MGQ6"/>
<name>A0A9D4MGQ6_DREPO</name>
<accession>A0A9D4MGQ6</accession>
<dbReference type="EMBL" id="JAIWYP010000002">
    <property type="protein sequence ID" value="KAH3875379.1"/>
    <property type="molecule type" value="Genomic_DNA"/>
</dbReference>
<sequence>MTNLTCNRYTSTCIGCVVFRWGDICNRTCPNCVNGLCEQSTGFCQLGCVNGYYGDNCNYKCGDRCTVCNRVNGTCEVCNVSTFGDTCQRNCSDNCVSDPGQSFITCAKENGDCTSGVCKPGFFSPHCALTCSPTCAERGPDVQVCKIDTGDCLYGCDDGFYNPTCAHPCSNTCRNKRCVNAGNNCVDGCVAEYYNFPTCDKACNSNCVNSTCDDIGGACSYKCRVGYYGNQCQLTCLLNNTCVNNTCDRTLGYCRECDLPKPGFQCREAGRC</sequence>
<reference evidence="2" key="2">
    <citation type="submission" date="2020-11" db="EMBL/GenBank/DDBJ databases">
        <authorList>
            <person name="McCartney M.A."/>
            <person name="Auch B."/>
            <person name="Kono T."/>
            <person name="Mallez S."/>
            <person name="Becker A."/>
            <person name="Gohl D.M."/>
            <person name="Silverstein K.A.T."/>
            <person name="Koren S."/>
            <person name="Bechman K.B."/>
            <person name="Herman A."/>
            <person name="Abrahante J.E."/>
            <person name="Garbe J."/>
        </authorList>
    </citation>
    <scope>NUCLEOTIDE SEQUENCE</scope>
    <source>
        <strain evidence="2">Duluth1</strain>
        <tissue evidence="2">Whole animal</tissue>
    </source>
</reference>
<evidence type="ECO:0000313" key="2">
    <source>
        <dbReference type="EMBL" id="KAH3875379.1"/>
    </source>
</evidence>
<dbReference type="PANTHER" id="PTHR24043">
    <property type="entry name" value="SCAVENGER RECEPTOR CLASS F"/>
    <property type="match status" value="1"/>
</dbReference>
<gene>
    <name evidence="2" type="ORF">DPMN_038643</name>
</gene>
<evidence type="ECO:0000256" key="1">
    <source>
        <dbReference type="ARBA" id="ARBA00022536"/>
    </source>
</evidence>
<comment type="caution">
    <text evidence="2">The sequence shown here is derived from an EMBL/GenBank/DDBJ whole genome shotgun (WGS) entry which is preliminary data.</text>
</comment>